<feature type="region of interest" description="Disordered" evidence="1">
    <location>
        <begin position="101"/>
        <end position="122"/>
    </location>
</feature>
<evidence type="ECO:0000313" key="2">
    <source>
        <dbReference type="EMBL" id="OPJ83482.1"/>
    </source>
</evidence>
<name>A0A1V4KGB9_PATFA</name>
<keyword evidence="3" id="KW-1185">Reference proteome</keyword>
<dbReference type="AlphaFoldDB" id="A0A1V4KGB9"/>
<accession>A0A1V4KGB9</accession>
<gene>
    <name evidence="2" type="ORF">AV530_006367</name>
</gene>
<reference evidence="2 3" key="1">
    <citation type="submission" date="2016-02" db="EMBL/GenBank/DDBJ databases">
        <title>Band-tailed pigeon sequencing and assembly.</title>
        <authorList>
            <person name="Soares A.E."/>
            <person name="Novak B.J."/>
            <person name="Rice E.S."/>
            <person name="O'Connell B."/>
            <person name="Chang D."/>
            <person name="Weber S."/>
            <person name="Shapiro B."/>
        </authorList>
    </citation>
    <scope>NUCLEOTIDE SEQUENCE [LARGE SCALE GENOMIC DNA]</scope>
    <source>
        <strain evidence="2">BTP2013</strain>
        <tissue evidence="2">Blood</tissue>
    </source>
</reference>
<dbReference type="Proteomes" id="UP000190648">
    <property type="component" value="Unassembled WGS sequence"/>
</dbReference>
<protein>
    <submittedName>
        <fullName evidence="2">Uncharacterized protein</fullName>
    </submittedName>
</protein>
<evidence type="ECO:0000256" key="1">
    <source>
        <dbReference type="SAM" id="MobiDB-lite"/>
    </source>
</evidence>
<evidence type="ECO:0000313" key="3">
    <source>
        <dbReference type="Proteomes" id="UP000190648"/>
    </source>
</evidence>
<organism evidence="2 3">
    <name type="scientific">Patagioenas fasciata monilis</name>
    <dbReference type="NCBI Taxonomy" id="372326"/>
    <lineage>
        <taxon>Eukaryota</taxon>
        <taxon>Metazoa</taxon>
        <taxon>Chordata</taxon>
        <taxon>Craniata</taxon>
        <taxon>Vertebrata</taxon>
        <taxon>Euteleostomi</taxon>
        <taxon>Archelosauria</taxon>
        <taxon>Archosauria</taxon>
        <taxon>Dinosauria</taxon>
        <taxon>Saurischia</taxon>
        <taxon>Theropoda</taxon>
        <taxon>Coelurosauria</taxon>
        <taxon>Aves</taxon>
        <taxon>Neognathae</taxon>
        <taxon>Neoaves</taxon>
        <taxon>Columbimorphae</taxon>
        <taxon>Columbiformes</taxon>
        <taxon>Columbidae</taxon>
        <taxon>Patagioenas</taxon>
    </lineage>
</organism>
<sequence>MPSLLLDHPTSVEAWLELIRLVRRAEGTSNVNVLPGEMSLLVMMAKGGTAARSLWEFQGQAALPGAQKSYIKNPLEHYIPLFRVWTTVWHCTFYRSLPVAEHKGNGETPASLSEKKGVGGAD</sequence>
<proteinExistence type="predicted"/>
<dbReference type="EMBL" id="LSYS01003169">
    <property type="protein sequence ID" value="OPJ83482.1"/>
    <property type="molecule type" value="Genomic_DNA"/>
</dbReference>
<feature type="compositionally biased region" description="Basic and acidic residues" evidence="1">
    <location>
        <begin position="113"/>
        <end position="122"/>
    </location>
</feature>
<dbReference type="OrthoDB" id="10564912at2759"/>
<comment type="caution">
    <text evidence="2">The sequence shown here is derived from an EMBL/GenBank/DDBJ whole genome shotgun (WGS) entry which is preliminary data.</text>
</comment>